<feature type="compositionally biased region" description="Basic and acidic residues" evidence="1">
    <location>
        <begin position="27"/>
        <end position="47"/>
    </location>
</feature>
<evidence type="ECO:0000256" key="1">
    <source>
        <dbReference type="SAM" id="MobiDB-lite"/>
    </source>
</evidence>
<evidence type="ECO:0000313" key="2">
    <source>
        <dbReference type="EMBL" id="KAL2531896.1"/>
    </source>
</evidence>
<reference evidence="3" key="1">
    <citation type="submission" date="2024-07" db="EMBL/GenBank/DDBJ databases">
        <title>Two chromosome-level genome assemblies of Korean endemic species Abeliophyllum distichum and Forsythia ovata (Oleaceae).</title>
        <authorList>
            <person name="Jang H."/>
        </authorList>
    </citation>
    <scope>NUCLEOTIDE SEQUENCE [LARGE SCALE GENOMIC DNA]</scope>
</reference>
<comment type="caution">
    <text evidence="2">The sequence shown here is derived from an EMBL/GenBank/DDBJ whole genome shotgun (WGS) entry which is preliminary data.</text>
</comment>
<proteinExistence type="predicted"/>
<feature type="compositionally biased region" description="Basic residues" evidence="1">
    <location>
        <begin position="1"/>
        <end position="10"/>
    </location>
</feature>
<organism evidence="2 3">
    <name type="scientific">Abeliophyllum distichum</name>
    <dbReference type="NCBI Taxonomy" id="126358"/>
    <lineage>
        <taxon>Eukaryota</taxon>
        <taxon>Viridiplantae</taxon>
        <taxon>Streptophyta</taxon>
        <taxon>Embryophyta</taxon>
        <taxon>Tracheophyta</taxon>
        <taxon>Spermatophyta</taxon>
        <taxon>Magnoliopsida</taxon>
        <taxon>eudicotyledons</taxon>
        <taxon>Gunneridae</taxon>
        <taxon>Pentapetalae</taxon>
        <taxon>asterids</taxon>
        <taxon>lamiids</taxon>
        <taxon>Lamiales</taxon>
        <taxon>Oleaceae</taxon>
        <taxon>Forsythieae</taxon>
        <taxon>Abeliophyllum</taxon>
    </lineage>
</organism>
<evidence type="ECO:0000313" key="3">
    <source>
        <dbReference type="Proteomes" id="UP001604336"/>
    </source>
</evidence>
<dbReference type="AlphaFoldDB" id="A0ABD1V3K0"/>
<gene>
    <name evidence="2" type="ORF">Adt_05247</name>
</gene>
<sequence>MTRMQQRRYQRNYGRMMRQQQGITRPKMPDLPKATNKDGLKDKKEDGMGDSMEELPESSSGRSKFERSKKDENVDDPEKSITIQFGTLPPVLANNYLLVNEFKSKENEEVEKEND</sequence>
<protein>
    <submittedName>
        <fullName evidence="2">Uncharacterized protein</fullName>
    </submittedName>
</protein>
<feature type="compositionally biased region" description="Basic and acidic residues" evidence="1">
    <location>
        <begin position="63"/>
        <end position="79"/>
    </location>
</feature>
<accession>A0ABD1V3K0</accession>
<dbReference type="Proteomes" id="UP001604336">
    <property type="component" value="Unassembled WGS sequence"/>
</dbReference>
<name>A0ABD1V3K0_9LAMI</name>
<dbReference type="EMBL" id="JBFOLK010000002">
    <property type="protein sequence ID" value="KAL2531896.1"/>
    <property type="molecule type" value="Genomic_DNA"/>
</dbReference>
<keyword evidence="3" id="KW-1185">Reference proteome</keyword>
<feature type="region of interest" description="Disordered" evidence="1">
    <location>
        <begin position="1"/>
        <end position="82"/>
    </location>
</feature>